<feature type="region of interest" description="Disordered" evidence="10">
    <location>
        <begin position="1"/>
        <end position="52"/>
    </location>
</feature>
<sequence length="200" mass="21928">MRTATAAARALRRTPKASPSARFSTFRPSQNASNPIPNIPNNPAEAQKKAQETLNAAVSSAKSGFEKAQNSQAWKSAKDGLVKAKDSKVWEKAQSALGPVGQKAGQALGRYREPFLYNLTVARELFKQVYVAELKPPTSVAQVKSVYQDAWKQAGSRAFWRDTFSKGDLSRLGIYGLQAYGLFKIGEMVGRLHLVGYNLH</sequence>
<dbReference type="InterPro" id="IPR006808">
    <property type="entry name" value="ATP_synth_F0_gsu_mt"/>
</dbReference>
<keyword evidence="9" id="KW-0066">ATP synthesis</keyword>
<dbReference type="OrthoDB" id="437at2759"/>
<dbReference type="GO" id="GO:0045259">
    <property type="term" value="C:proton-transporting ATP synthase complex"/>
    <property type="evidence" value="ECO:0007669"/>
    <property type="project" value="UniProtKB-KW"/>
</dbReference>
<dbReference type="AlphaFoldDB" id="A0A5C3QSH5"/>
<evidence type="ECO:0000256" key="1">
    <source>
        <dbReference type="ARBA" id="ARBA00004325"/>
    </source>
</evidence>
<keyword evidence="5" id="KW-0375">Hydrogen ion transport</keyword>
<organism evidence="11 12">
    <name type="scientific">Pterulicium gracile</name>
    <dbReference type="NCBI Taxonomy" id="1884261"/>
    <lineage>
        <taxon>Eukaryota</taxon>
        <taxon>Fungi</taxon>
        <taxon>Dikarya</taxon>
        <taxon>Basidiomycota</taxon>
        <taxon>Agaricomycotina</taxon>
        <taxon>Agaricomycetes</taxon>
        <taxon>Agaricomycetidae</taxon>
        <taxon>Agaricales</taxon>
        <taxon>Pleurotineae</taxon>
        <taxon>Pterulaceae</taxon>
        <taxon>Pterulicium</taxon>
    </lineage>
</organism>
<dbReference type="STRING" id="1884261.A0A5C3QSH5"/>
<comment type="similarity">
    <text evidence="2">Belongs to the ATPase g subunit family.</text>
</comment>
<proteinExistence type="inferred from homology"/>
<keyword evidence="8" id="KW-0472">Membrane</keyword>
<evidence type="ECO:0000313" key="12">
    <source>
        <dbReference type="Proteomes" id="UP000305067"/>
    </source>
</evidence>
<reference evidence="11 12" key="1">
    <citation type="journal article" date="2019" name="Nat. Ecol. Evol.">
        <title>Megaphylogeny resolves global patterns of mushroom evolution.</title>
        <authorList>
            <person name="Varga T."/>
            <person name="Krizsan K."/>
            <person name="Foldi C."/>
            <person name="Dima B."/>
            <person name="Sanchez-Garcia M."/>
            <person name="Sanchez-Ramirez S."/>
            <person name="Szollosi G.J."/>
            <person name="Szarkandi J.G."/>
            <person name="Papp V."/>
            <person name="Albert L."/>
            <person name="Andreopoulos W."/>
            <person name="Angelini C."/>
            <person name="Antonin V."/>
            <person name="Barry K.W."/>
            <person name="Bougher N.L."/>
            <person name="Buchanan P."/>
            <person name="Buyck B."/>
            <person name="Bense V."/>
            <person name="Catcheside P."/>
            <person name="Chovatia M."/>
            <person name="Cooper J."/>
            <person name="Damon W."/>
            <person name="Desjardin D."/>
            <person name="Finy P."/>
            <person name="Geml J."/>
            <person name="Haridas S."/>
            <person name="Hughes K."/>
            <person name="Justo A."/>
            <person name="Karasinski D."/>
            <person name="Kautmanova I."/>
            <person name="Kiss B."/>
            <person name="Kocsube S."/>
            <person name="Kotiranta H."/>
            <person name="LaButti K.M."/>
            <person name="Lechner B.E."/>
            <person name="Liimatainen K."/>
            <person name="Lipzen A."/>
            <person name="Lukacs Z."/>
            <person name="Mihaltcheva S."/>
            <person name="Morgado L.N."/>
            <person name="Niskanen T."/>
            <person name="Noordeloos M.E."/>
            <person name="Ohm R.A."/>
            <person name="Ortiz-Santana B."/>
            <person name="Ovrebo C."/>
            <person name="Racz N."/>
            <person name="Riley R."/>
            <person name="Savchenko A."/>
            <person name="Shiryaev A."/>
            <person name="Soop K."/>
            <person name="Spirin V."/>
            <person name="Szebenyi C."/>
            <person name="Tomsovsky M."/>
            <person name="Tulloss R.E."/>
            <person name="Uehling J."/>
            <person name="Grigoriev I.V."/>
            <person name="Vagvolgyi C."/>
            <person name="Papp T."/>
            <person name="Martin F.M."/>
            <person name="Miettinen O."/>
            <person name="Hibbett D.S."/>
            <person name="Nagy L.G."/>
        </authorList>
    </citation>
    <scope>NUCLEOTIDE SEQUENCE [LARGE SCALE GENOMIC DNA]</scope>
    <source>
        <strain evidence="11 12">CBS 309.79</strain>
    </source>
</reference>
<dbReference type="GO" id="GO:0031966">
    <property type="term" value="C:mitochondrial membrane"/>
    <property type="evidence" value="ECO:0007669"/>
    <property type="project" value="UniProtKB-SubCell"/>
</dbReference>
<name>A0A5C3QSH5_9AGAR</name>
<keyword evidence="3" id="KW-0813">Transport</keyword>
<evidence type="ECO:0000256" key="8">
    <source>
        <dbReference type="ARBA" id="ARBA00023136"/>
    </source>
</evidence>
<comment type="subcellular location">
    <subcellularLocation>
        <location evidence="1">Mitochondrion membrane</location>
    </subcellularLocation>
</comment>
<dbReference type="Pfam" id="PF04718">
    <property type="entry name" value="ATP-synt_G"/>
    <property type="match status" value="1"/>
</dbReference>
<dbReference type="GO" id="GO:0015078">
    <property type="term" value="F:proton transmembrane transporter activity"/>
    <property type="evidence" value="ECO:0007669"/>
    <property type="project" value="InterPro"/>
</dbReference>
<accession>A0A5C3QSH5</accession>
<evidence type="ECO:0000256" key="4">
    <source>
        <dbReference type="ARBA" id="ARBA00022547"/>
    </source>
</evidence>
<dbReference type="GO" id="GO:0015986">
    <property type="term" value="P:proton motive force-driven ATP synthesis"/>
    <property type="evidence" value="ECO:0007669"/>
    <property type="project" value="InterPro"/>
</dbReference>
<keyword evidence="4" id="KW-0138">CF(0)</keyword>
<keyword evidence="7" id="KW-0496">Mitochondrion</keyword>
<gene>
    <name evidence="11" type="ORF">BDV98DRAFT_567891</name>
</gene>
<evidence type="ECO:0000256" key="7">
    <source>
        <dbReference type="ARBA" id="ARBA00023128"/>
    </source>
</evidence>
<evidence type="ECO:0000256" key="5">
    <source>
        <dbReference type="ARBA" id="ARBA00022781"/>
    </source>
</evidence>
<keyword evidence="6" id="KW-0406">Ion transport</keyword>
<protein>
    <submittedName>
        <fullName evidence="11">Mitochondrial ATP synthase g subunit-domain-containing protein</fullName>
    </submittedName>
</protein>
<evidence type="ECO:0000256" key="2">
    <source>
        <dbReference type="ARBA" id="ARBA00005699"/>
    </source>
</evidence>
<evidence type="ECO:0000256" key="3">
    <source>
        <dbReference type="ARBA" id="ARBA00022448"/>
    </source>
</evidence>
<evidence type="ECO:0000313" key="11">
    <source>
        <dbReference type="EMBL" id="TFL01314.1"/>
    </source>
</evidence>
<evidence type="ECO:0000256" key="6">
    <source>
        <dbReference type="ARBA" id="ARBA00023065"/>
    </source>
</evidence>
<feature type="compositionally biased region" description="Low complexity" evidence="10">
    <location>
        <begin position="28"/>
        <end position="44"/>
    </location>
</feature>
<dbReference type="Proteomes" id="UP000305067">
    <property type="component" value="Unassembled WGS sequence"/>
</dbReference>
<dbReference type="EMBL" id="ML178825">
    <property type="protein sequence ID" value="TFL01314.1"/>
    <property type="molecule type" value="Genomic_DNA"/>
</dbReference>
<keyword evidence="12" id="KW-1185">Reference proteome</keyword>
<evidence type="ECO:0000256" key="10">
    <source>
        <dbReference type="SAM" id="MobiDB-lite"/>
    </source>
</evidence>
<evidence type="ECO:0000256" key="9">
    <source>
        <dbReference type="ARBA" id="ARBA00023310"/>
    </source>
</evidence>